<dbReference type="InterPro" id="IPR050644">
    <property type="entry name" value="PG_Glycine_Bridge_Synth"/>
</dbReference>
<keyword evidence="5 9" id="KW-0012">Acyltransferase</keyword>
<dbReference type="PROSITE" id="PS51191">
    <property type="entry name" value="FEMABX"/>
    <property type="match status" value="1"/>
</dbReference>
<keyword evidence="10" id="KW-1185">Reference proteome</keyword>
<evidence type="ECO:0000256" key="4">
    <source>
        <dbReference type="ARBA" id="ARBA00022984"/>
    </source>
</evidence>
<accession>A0ABY7YVZ9</accession>
<keyword evidence="3" id="KW-0133">Cell shape</keyword>
<gene>
    <name evidence="9" type="ORF">PSQ90_13995</name>
</gene>
<dbReference type="Gene3D" id="3.40.630.30">
    <property type="match status" value="1"/>
</dbReference>
<comment type="similarity">
    <text evidence="1">Belongs to the FemABX family.</text>
</comment>
<evidence type="ECO:0000313" key="9">
    <source>
        <dbReference type="EMBL" id="WDR05382.1"/>
    </source>
</evidence>
<reference evidence="9 10" key="1">
    <citation type="submission" date="2023-02" db="EMBL/GenBank/DDBJ databases">
        <title>Devosia chondri sp. nov., isolated from the phycosphere of marine algae.</title>
        <authorList>
            <person name="Kim J.M."/>
            <person name="Lee J.K."/>
            <person name="Choi B.J."/>
            <person name="Bayburt H."/>
            <person name="Jeon C.O."/>
        </authorList>
    </citation>
    <scope>NUCLEOTIDE SEQUENCE [LARGE SCALE GENOMIC DNA]</scope>
    <source>
        <strain evidence="9 10">G2-5</strain>
    </source>
</reference>
<protein>
    <submittedName>
        <fullName evidence="9">GNAT family N-acetyltransferase</fullName>
        <ecNumber evidence="9">2.3.1.-</ecNumber>
    </submittedName>
</protein>
<evidence type="ECO:0000256" key="2">
    <source>
        <dbReference type="ARBA" id="ARBA00022679"/>
    </source>
</evidence>
<sequence>MSIAADLSNVDIVDPSGRALAETGLRLDVSTVSGAEWDRTIATFDEVCQEQLYTFAVTRWPNVAQEPMLFSLDGEVVGGSLTMIQKLPLGIGNIAVSKWGPMLKQVDHPRANEIYRAMIAILMRDYAQERGMMLSILPRASLTPVNARYEYLMKQGFKRGSSLLFPDRYIVNLRQDDVALRKSFAQKWRYHLNKAQKASLSFEHGDAARFSEFHDLYQAMSDRKQFPDHSAYDTVESLMALEEALRPELFFVRHEGELVAGALIFKSGDRAVYLYGATNDRALPLRAGYFLHWEIIRWLRDNTRASWYDLGGTDGFQGLHQFKKGMVGDAGVIEPVPPVANYAANKWSYLLGTGAFAARDAVHDARRRFDAMRSNKARPTQSRTSDSEGN</sequence>
<proteinExistence type="inferred from homology"/>
<dbReference type="InterPro" id="IPR016181">
    <property type="entry name" value="Acyl_CoA_acyltransferase"/>
</dbReference>
<dbReference type="InterPro" id="IPR003447">
    <property type="entry name" value="FEMABX"/>
</dbReference>
<feature type="compositionally biased region" description="Polar residues" evidence="7">
    <location>
        <begin position="377"/>
        <end position="390"/>
    </location>
</feature>
<keyword evidence="4" id="KW-0573">Peptidoglycan synthesis</keyword>
<evidence type="ECO:0000256" key="5">
    <source>
        <dbReference type="ARBA" id="ARBA00023315"/>
    </source>
</evidence>
<feature type="domain" description="BioF2-like acetyltransferase" evidence="8">
    <location>
        <begin position="183"/>
        <end position="314"/>
    </location>
</feature>
<dbReference type="InterPro" id="IPR038740">
    <property type="entry name" value="BioF2-like_GNAT_dom"/>
</dbReference>
<organism evidence="9 10">
    <name type="scientific">Devosia rhodophyticola</name>
    <dbReference type="NCBI Taxonomy" id="3026423"/>
    <lineage>
        <taxon>Bacteria</taxon>
        <taxon>Pseudomonadati</taxon>
        <taxon>Pseudomonadota</taxon>
        <taxon>Alphaproteobacteria</taxon>
        <taxon>Hyphomicrobiales</taxon>
        <taxon>Devosiaceae</taxon>
        <taxon>Devosia</taxon>
    </lineage>
</organism>
<keyword evidence="6" id="KW-0961">Cell wall biogenesis/degradation</keyword>
<dbReference type="SUPFAM" id="SSF55729">
    <property type="entry name" value="Acyl-CoA N-acyltransferases (Nat)"/>
    <property type="match status" value="1"/>
</dbReference>
<evidence type="ECO:0000313" key="10">
    <source>
        <dbReference type="Proteomes" id="UP001222118"/>
    </source>
</evidence>
<evidence type="ECO:0000256" key="1">
    <source>
        <dbReference type="ARBA" id="ARBA00009943"/>
    </source>
</evidence>
<dbReference type="EMBL" id="CP118247">
    <property type="protein sequence ID" value="WDR05382.1"/>
    <property type="molecule type" value="Genomic_DNA"/>
</dbReference>
<evidence type="ECO:0000256" key="7">
    <source>
        <dbReference type="SAM" id="MobiDB-lite"/>
    </source>
</evidence>
<name>A0ABY7YVZ9_9HYPH</name>
<evidence type="ECO:0000256" key="3">
    <source>
        <dbReference type="ARBA" id="ARBA00022960"/>
    </source>
</evidence>
<keyword evidence="2 9" id="KW-0808">Transferase</keyword>
<dbReference type="Proteomes" id="UP001222118">
    <property type="component" value="Chromosome"/>
</dbReference>
<dbReference type="PANTHER" id="PTHR36174:SF1">
    <property type="entry name" value="LIPID II:GLYCINE GLYCYLTRANSFERASE"/>
    <property type="match status" value="1"/>
</dbReference>
<dbReference type="PANTHER" id="PTHR36174">
    <property type="entry name" value="LIPID II:GLYCINE GLYCYLTRANSFERASE"/>
    <property type="match status" value="1"/>
</dbReference>
<dbReference type="RefSeq" id="WP_282210901.1">
    <property type="nucleotide sequence ID" value="NZ_CP118247.1"/>
</dbReference>
<evidence type="ECO:0000259" key="8">
    <source>
        <dbReference type="Pfam" id="PF13480"/>
    </source>
</evidence>
<feature type="region of interest" description="Disordered" evidence="7">
    <location>
        <begin position="369"/>
        <end position="390"/>
    </location>
</feature>
<dbReference type="EC" id="2.3.1.-" evidence="9"/>
<evidence type="ECO:0000256" key="6">
    <source>
        <dbReference type="ARBA" id="ARBA00023316"/>
    </source>
</evidence>
<dbReference type="GO" id="GO:0016746">
    <property type="term" value="F:acyltransferase activity"/>
    <property type="evidence" value="ECO:0007669"/>
    <property type="project" value="UniProtKB-KW"/>
</dbReference>
<dbReference type="Pfam" id="PF13480">
    <property type="entry name" value="Acetyltransf_6"/>
    <property type="match status" value="1"/>
</dbReference>